<dbReference type="AlphaFoldDB" id="A0A9P9F8W7"/>
<dbReference type="Gene3D" id="3.40.50.720">
    <property type="entry name" value="NAD(P)-binding Rossmann-like Domain"/>
    <property type="match status" value="1"/>
</dbReference>
<protein>
    <submittedName>
        <fullName evidence="2">Chaperonin 10-like protein</fullName>
    </submittedName>
</protein>
<dbReference type="InterPro" id="IPR013154">
    <property type="entry name" value="ADH-like_N"/>
</dbReference>
<dbReference type="SUPFAM" id="SSF50129">
    <property type="entry name" value="GroES-like"/>
    <property type="match status" value="1"/>
</dbReference>
<reference evidence="2" key="1">
    <citation type="journal article" date="2021" name="Nat. Commun.">
        <title>Genetic determinants of endophytism in the Arabidopsis root mycobiome.</title>
        <authorList>
            <person name="Mesny F."/>
            <person name="Miyauchi S."/>
            <person name="Thiergart T."/>
            <person name="Pickel B."/>
            <person name="Atanasova L."/>
            <person name="Karlsson M."/>
            <person name="Huettel B."/>
            <person name="Barry K.W."/>
            <person name="Haridas S."/>
            <person name="Chen C."/>
            <person name="Bauer D."/>
            <person name="Andreopoulos W."/>
            <person name="Pangilinan J."/>
            <person name="LaButti K."/>
            <person name="Riley R."/>
            <person name="Lipzen A."/>
            <person name="Clum A."/>
            <person name="Drula E."/>
            <person name="Henrissat B."/>
            <person name="Kohler A."/>
            <person name="Grigoriev I.V."/>
            <person name="Martin F.M."/>
            <person name="Hacquard S."/>
        </authorList>
    </citation>
    <scope>NUCLEOTIDE SEQUENCE</scope>
    <source>
        <strain evidence="2">MPI-CAGE-AT-0147</strain>
    </source>
</reference>
<accession>A0A9P9F8W7</accession>
<dbReference type="SMART" id="SM00829">
    <property type="entry name" value="PKS_ER"/>
    <property type="match status" value="1"/>
</dbReference>
<organism evidence="2 3">
    <name type="scientific">Dactylonectria macrodidyma</name>
    <dbReference type="NCBI Taxonomy" id="307937"/>
    <lineage>
        <taxon>Eukaryota</taxon>
        <taxon>Fungi</taxon>
        <taxon>Dikarya</taxon>
        <taxon>Ascomycota</taxon>
        <taxon>Pezizomycotina</taxon>
        <taxon>Sordariomycetes</taxon>
        <taxon>Hypocreomycetidae</taxon>
        <taxon>Hypocreales</taxon>
        <taxon>Nectriaceae</taxon>
        <taxon>Dactylonectria</taxon>
    </lineage>
</organism>
<dbReference type="InterPro" id="IPR020843">
    <property type="entry name" value="ER"/>
</dbReference>
<dbReference type="CDD" id="cd08267">
    <property type="entry name" value="MDR1"/>
    <property type="match status" value="1"/>
</dbReference>
<dbReference type="SUPFAM" id="SSF51735">
    <property type="entry name" value="NAD(P)-binding Rossmann-fold domains"/>
    <property type="match status" value="1"/>
</dbReference>
<gene>
    <name evidence="2" type="ORF">EDB81DRAFT_785905</name>
</gene>
<dbReference type="InterPro" id="IPR036291">
    <property type="entry name" value="NAD(P)-bd_dom_sf"/>
</dbReference>
<evidence type="ECO:0000313" key="3">
    <source>
        <dbReference type="Proteomes" id="UP000738349"/>
    </source>
</evidence>
<dbReference type="GO" id="GO:0005739">
    <property type="term" value="C:mitochondrion"/>
    <property type="evidence" value="ECO:0007669"/>
    <property type="project" value="TreeGrafter"/>
</dbReference>
<dbReference type="PANTHER" id="PTHR11695:SF294">
    <property type="entry name" value="RETICULON-4-INTERACTING PROTEIN 1, MITOCHONDRIAL"/>
    <property type="match status" value="1"/>
</dbReference>
<dbReference type="InterPro" id="IPR011032">
    <property type="entry name" value="GroES-like_sf"/>
</dbReference>
<dbReference type="Pfam" id="PF08240">
    <property type="entry name" value="ADH_N"/>
    <property type="match status" value="1"/>
</dbReference>
<keyword evidence="3" id="KW-1185">Reference proteome</keyword>
<dbReference type="PANTHER" id="PTHR11695">
    <property type="entry name" value="ALCOHOL DEHYDROGENASE RELATED"/>
    <property type="match status" value="1"/>
</dbReference>
<dbReference type="Gene3D" id="3.90.180.10">
    <property type="entry name" value="Medium-chain alcohol dehydrogenases, catalytic domain"/>
    <property type="match status" value="1"/>
</dbReference>
<dbReference type="Pfam" id="PF13602">
    <property type="entry name" value="ADH_zinc_N_2"/>
    <property type="match status" value="1"/>
</dbReference>
<dbReference type="OrthoDB" id="201656at2759"/>
<dbReference type="InterPro" id="IPR050700">
    <property type="entry name" value="YIM1/Zinc_Alcohol_DH_Fams"/>
</dbReference>
<evidence type="ECO:0000259" key="1">
    <source>
        <dbReference type="SMART" id="SM00829"/>
    </source>
</evidence>
<dbReference type="Proteomes" id="UP000738349">
    <property type="component" value="Unassembled WGS sequence"/>
</dbReference>
<dbReference type="EMBL" id="JAGMUV010000005">
    <property type="protein sequence ID" value="KAH7156021.1"/>
    <property type="molecule type" value="Genomic_DNA"/>
</dbReference>
<feature type="domain" description="Enoyl reductase (ER)" evidence="1">
    <location>
        <begin position="17"/>
        <end position="332"/>
    </location>
</feature>
<comment type="caution">
    <text evidence="2">The sequence shown here is derived from an EMBL/GenBank/DDBJ whole genome shotgun (WGS) entry which is preliminary data.</text>
</comment>
<sequence length="337" mass="35746">MTTQMRAWQASSPGSFSTTLTLTSIPRPSGPLQPGQVLVEVSRAGLNPADYKMCEVGFASRMMTTFPKTPGMDLAGRIVDVAEDVTDVKKGDTVMARATPTRAAGSLSEQIVVDHDGYTPIPESFDLDQAAGAPTAGLTAYQSIAPYVKSGDSVFLNGGSGGVGLFGIQVAKALGCHVTVTCSSAKAELCKSLGADDIIDYKNSDVLTELQKNGQVFAVCVDNVGNSPPNLYASSHTFLKEGAKFIFVGGAIDASNIVSLSKSLMLPGFLGGGKRKFTAYMTNQKRADLEQIRDWLVEGKVRSVIGPILEFKEADKAIQKLREGLSTGKIIVRVQEK</sequence>
<evidence type="ECO:0000313" key="2">
    <source>
        <dbReference type="EMBL" id="KAH7156021.1"/>
    </source>
</evidence>
<name>A0A9P9F8W7_9HYPO</name>
<proteinExistence type="predicted"/>
<dbReference type="GO" id="GO:0016491">
    <property type="term" value="F:oxidoreductase activity"/>
    <property type="evidence" value="ECO:0007669"/>
    <property type="project" value="InterPro"/>
</dbReference>